<dbReference type="SUPFAM" id="SSF51735">
    <property type="entry name" value="NAD(P)-binding Rossmann-fold domains"/>
    <property type="match status" value="1"/>
</dbReference>
<dbReference type="InterPro" id="IPR006096">
    <property type="entry name" value="Glu/Leu/Phe/Val/Trp_DH_C"/>
</dbReference>
<dbReference type="SMART" id="SM00839">
    <property type="entry name" value="ELFV_dehydrog"/>
    <property type="match status" value="1"/>
</dbReference>
<dbReference type="GO" id="GO:0006538">
    <property type="term" value="P:L-glutamate catabolic process"/>
    <property type="evidence" value="ECO:0007669"/>
    <property type="project" value="TreeGrafter"/>
</dbReference>
<reference evidence="3" key="1">
    <citation type="journal article" date="2014" name="Front. Microbiol.">
        <title>High frequency of phylogenetically diverse reductive dehalogenase-homologous genes in deep subseafloor sedimentary metagenomes.</title>
        <authorList>
            <person name="Kawai M."/>
            <person name="Futagami T."/>
            <person name="Toyoda A."/>
            <person name="Takaki Y."/>
            <person name="Nishi S."/>
            <person name="Hori S."/>
            <person name="Arai W."/>
            <person name="Tsubouchi T."/>
            <person name="Morono Y."/>
            <person name="Uchiyama I."/>
            <person name="Ito T."/>
            <person name="Fujiyama A."/>
            <person name="Inagaki F."/>
            <person name="Takami H."/>
        </authorList>
    </citation>
    <scope>NUCLEOTIDE SEQUENCE</scope>
    <source>
        <strain evidence="3">Expedition CK06-06</strain>
    </source>
</reference>
<dbReference type="PANTHER" id="PTHR11606">
    <property type="entry name" value="GLUTAMATE DEHYDROGENASE"/>
    <property type="match status" value="1"/>
</dbReference>
<protein>
    <recommendedName>
        <fullName evidence="2">Glutamate/phenylalanine/leucine/valine/L-tryptophan dehydrogenase C-terminal domain-containing protein</fullName>
    </recommendedName>
</protein>
<evidence type="ECO:0000313" key="3">
    <source>
        <dbReference type="EMBL" id="GAI28374.1"/>
    </source>
</evidence>
<dbReference type="Gene3D" id="3.40.50.720">
    <property type="entry name" value="NAD(P)-binding Rossmann-like Domain"/>
    <property type="match status" value="1"/>
</dbReference>
<comment type="caution">
    <text evidence="3">The sequence shown here is derived from an EMBL/GenBank/DDBJ whole genome shotgun (WGS) entry which is preliminary data.</text>
</comment>
<dbReference type="InterPro" id="IPR036291">
    <property type="entry name" value="NAD(P)-bd_dom_sf"/>
</dbReference>
<organism evidence="3">
    <name type="scientific">marine sediment metagenome</name>
    <dbReference type="NCBI Taxonomy" id="412755"/>
    <lineage>
        <taxon>unclassified sequences</taxon>
        <taxon>metagenomes</taxon>
        <taxon>ecological metagenomes</taxon>
    </lineage>
</organism>
<sequence>MEAANGPTTPEADRILNSNGIVVAPDILANAGGVTVSYFEWVQGTQSYFWTEREVNLRLRNIMDKAFDRVLNMALRRKIGMRLAALMLAVDKVARASKLRGLYP</sequence>
<evidence type="ECO:0000256" key="1">
    <source>
        <dbReference type="ARBA" id="ARBA00023002"/>
    </source>
</evidence>
<feature type="domain" description="Glutamate/phenylalanine/leucine/valine/L-tryptophan dehydrogenase C-terminal" evidence="2">
    <location>
        <begin position="1"/>
        <end position="101"/>
    </location>
</feature>
<keyword evidence="1" id="KW-0560">Oxidoreductase</keyword>
<evidence type="ECO:0000259" key="2">
    <source>
        <dbReference type="SMART" id="SM00839"/>
    </source>
</evidence>
<gene>
    <name evidence="3" type="ORF">S06H3_30373</name>
</gene>
<dbReference type="GO" id="GO:0004352">
    <property type="term" value="F:glutamate dehydrogenase (NAD+) activity"/>
    <property type="evidence" value="ECO:0007669"/>
    <property type="project" value="TreeGrafter"/>
</dbReference>
<proteinExistence type="predicted"/>
<dbReference type="EMBL" id="BARV01017881">
    <property type="protein sequence ID" value="GAI28374.1"/>
    <property type="molecule type" value="Genomic_DNA"/>
</dbReference>
<dbReference type="AlphaFoldDB" id="X1PBS8"/>
<name>X1PBS8_9ZZZZ</name>
<dbReference type="PANTHER" id="PTHR11606:SF13">
    <property type="entry name" value="GLUTAMATE DEHYDROGENASE 1, MITOCHONDRIAL"/>
    <property type="match status" value="1"/>
</dbReference>
<accession>X1PBS8</accession>
<dbReference type="Pfam" id="PF00208">
    <property type="entry name" value="ELFV_dehydrog"/>
    <property type="match status" value="1"/>
</dbReference>